<feature type="transmembrane region" description="Helical" evidence="7">
    <location>
        <begin position="151"/>
        <end position="170"/>
    </location>
</feature>
<dbReference type="PANTHER" id="PTHR23502">
    <property type="entry name" value="MAJOR FACILITATOR SUPERFAMILY"/>
    <property type="match status" value="1"/>
</dbReference>
<feature type="transmembrane region" description="Helical" evidence="7">
    <location>
        <begin position="182"/>
        <end position="200"/>
    </location>
</feature>
<organism evidence="9 10">
    <name type="scientific">Claviceps pusilla</name>
    <dbReference type="NCBI Taxonomy" id="123648"/>
    <lineage>
        <taxon>Eukaryota</taxon>
        <taxon>Fungi</taxon>
        <taxon>Dikarya</taxon>
        <taxon>Ascomycota</taxon>
        <taxon>Pezizomycotina</taxon>
        <taxon>Sordariomycetes</taxon>
        <taxon>Hypocreomycetidae</taxon>
        <taxon>Hypocreales</taxon>
        <taxon>Clavicipitaceae</taxon>
        <taxon>Claviceps</taxon>
    </lineage>
</organism>
<evidence type="ECO:0000256" key="6">
    <source>
        <dbReference type="SAM" id="MobiDB-lite"/>
    </source>
</evidence>
<dbReference type="InterPro" id="IPR011701">
    <property type="entry name" value="MFS"/>
</dbReference>
<accession>A0A9P7NCA0</accession>
<evidence type="ECO:0000256" key="5">
    <source>
        <dbReference type="ARBA" id="ARBA00023180"/>
    </source>
</evidence>
<dbReference type="GO" id="GO:0005886">
    <property type="term" value="C:plasma membrane"/>
    <property type="evidence" value="ECO:0007669"/>
    <property type="project" value="TreeGrafter"/>
</dbReference>
<feature type="transmembrane region" description="Helical" evidence="7">
    <location>
        <begin position="479"/>
        <end position="499"/>
    </location>
</feature>
<dbReference type="FunFam" id="1.20.1250.20:FF:000011">
    <property type="entry name" value="MFS multidrug transporter, putative"/>
    <property type="match status" value="1"/>
</dbReference>
<feature type="compositionally biased region" description="Basic and acidic residues" evidence="6">
    <location>
        <begin position="556"/>
        <end position="571"/>
    </location>
</feature>
<feature type="region of interest" description="Disordered" evidence="6">
    <location>
        <begin position="1"/>
        <end position="82"/>
    </location>
</feature>
<feature type="compositionally biased region" description="Basic and acidic residues" evidence="6">
    <location>
        <begin position="588"/>
        <end position="611"/>
    </location>
</feature>
<keyword evidence="2 7" id="KW-0812">Transmembrane</keyword>
<dbReference type="AlphaFoldDB" id="A0A9P7NCA0"/>
<dbReference type="GO" id="GO:0022857">
    <property type="term" value="F:transmembrane transporter activity"/>
    <property type="evidence" value="ECO:0007669"/>
    <property type="project" value="InterPro"/>
</dbReference>
<feature type="transmembrane region" description="Helical" evidence="7">
    <location>
        <begin position="270"/>
        <end position="289"/>
    </location>
</feature>
<dbReference type="PROSITE" id="PS50850">
    <property type="entry name" value="MFS"/>
    <property type="match status" value="1"/>
</dbReference>
<evidence type="ECO:0000256" key="7">
    <source>
        <dbReference type="SAM" id="Phobius"/>
    </source>
</evidence>
<protein>
    <recommendedName>
        <fullName evidence="8">Major facilitator superfamily (MFS) profile domain-containing protein</fullName>
    </recommendedName>
</protein>
<feature type="transmembrane region" description="Helical" evidence="7">
    <location>
        <begin position="519"/>
        <end position="538"/>
    </location>
</feature>
<feature type="compositionally biased region" description="Polar residues" evidence="6">
    <location>
        <begin position="46"/>
        <end position="66"/>
    </location>
</feature>
<evidence type="ECO:0000313" key="10">
    <source>
        <dbReference type="Proteomes" id="UP000748025"/>
    </source>
</evidence>
<dbReference type="InterPro" id="IPR020846">
    <property type="entry name" value="MFS_dom"/>
</dbReference>
<dbReference type="CDD" id="cd17323">
    <property type="entry name" value="MFS_Tpo1_MDR_like"/>
    <property type="match status" value="1"/>
</dbReference>
<feature type="region of interest" description="Disordered" evidence="6">
    <location>
        <begin position="556"/>
        <end position="611"/>
    </location>
</feature>
<feature type="transmembrane region" description="Helical" evidence="7">
    <location>
        <begin position="381"/>
        <end position="402"/>
    </location>
</feature>
<sequence length="611" mass="66641">MTQDLEQDPEKASPSQADSKPHVVSSFSSLSLASSSPSLSSSASSITETDTCAYTDTETDTDTSNKPPKLEPVGTNPSRCSQSYSIASRQPDFEVDFSGNDPENPLNWPLWYRCWSIFCVSFATWVATLYSTSYTSSAPGLMEEFRASRTLVTLGMTTYLLGLAAGTLVVAPLSELYGRRQIYLMCLSLWAVLIVPCGLAQSLTTIIVVRFIGAFFGSVMLSNAPGTVVDVSNPDYLARSMSFFGVAPLNGPVTGPIIGGFIFEHLGWRWSNWIVLMMAGVAMVLMFTVRETYAPKILRCKAARMRKEMDDTRYWCRYDHKVSTVRLLKTNLSRPFILFATEPILWFMNFWVSVVYGILYLCFVAYPVVFSQHRGWGPGTTGLAFAGIGVGSVASILAEPLFRRIIYTQAKDPDTGKPYPEAQASIMAMGAVATAVGQLGFSWTCLPQSIHWAIPIAFGVPFGFGNTISFIYSSNYLAGAYGIYAASALAGNAVIRSIFGGTLPLAGPKLYALLTPQRAGMLLGLLEVAIIPIPFVFWKYGGRIRARSKTIRQLREEQEKHDAKRAGDLARKERRAARSSCVVADGAVDARDARPKEEAGSVGGEKKTGAC</sequence>
<evidence type="ECO:0000256" key="2">
    <source>
        <dbReference type="ARBA" id="ARBA00022692"/>
    </source>
</evidence>
<proteinExistence type="predicted"/>
<feature type="transmembrane region" description="Helical" evidence="7">
    <location>
        <begin position="450"/>
        <end position="472"/>
    </location>
</feature>
<name>A0A9P7NCA0_9HYPO</name>
<dbReference type="SUPFAM" id="SSF103473">
    <property type="entry name" value="MFS general substrate transporter"/>
    <property type="match status" value="1"/>
</dbReference>
<evidence type="ECO:0000256" key="4">
    <source>
        <dbReference type="ARBA" id="ARBA00023136"/>
    </source>
</evidence>
<reference evidence="9" key="1">
    <citation type="journal article" date="2020" name="bioRxiv">
        <title>Whole genome comparisons of ergot fungi reveals the divergence and evolution of species within the genus Claviceps are the result of varying mechanisms driving genome evolution and host range expansion.</title>
        <authorList>
            <person name="Wyka S.A."/>
            <person name="Mondo S.J."/>
            <person name="Liu M."/>
            <person name="Dettman J."/>
            <person name="Nalam V."/>
            <person name="Broders K.D."/>
        </authorList>
    </citation>
    <scope>NUCLEOTIDE SEQUENCE</scope>
    <source>
        <strain evidence="9">CCC 602</strain>
    </source>
</reference>
<comment type="subcellular location">
    <subcellularLocation>
        <location evidence="1">Membrane</location>
        <topology evidence="1">Multi-pass membrane protein</topology>
    </subcellularLocation>
</comment>
<dbReference type="Gene3D" id="1.20.1250.20">
    <property type="entry name" value="MFS general substrate transporter like domains"/>
    <property type="match status" value="1"/>
</dbReference>
<evidence type="ECO:0000256" key="3">
    <source>
        <dbReference type="ARBA" id="ARBA00022989"/>
    </source>
</evidence>
<comment type="caution">
    <text evidence="9">The sequence shown here is derived from an EMBL/GenBank/DDBJ whole genome shotgun (WGS) entry which is preliminary data.</text>
</comment>
<dbReference type="InterPro" id="IPR036259">
    <property type="entry name" value="MFS_trans_sf"/>
</dbReference>
<feature type="transmembrane region" description="Helical" evidence="7">
    <location>
        <begin position="110"/>
        <end position="130"/>
    </location>
</feature>
<evidence type="ECO:0000313" key="9">
    <source>
        <dbReference type="EMBL" id="KAG6008084.1"/>
    </source>
</evidence>
<feature type="compositionally biased region" description="Low complexity" evidence="6">
    <location>
        <begin position="25"/>
        <end position="45"/>
    </location>
</feature>
<keyword evidence="5" id="KW-0325">Glycoprotein</keyword>
<dbReference type="EMBL" id="SRPW01001062">
    <property type="protein sequence ID" value="KAG6008084.1"/>
    <property type="molecule type" value="Genomic_DNA"/>
</dbReference>
<dbReference type="OrthoDB" id="3365399at2759"/>
<keyword evidence="4 7" id="KW-0472">Membrane</keyword>
<dbReference type="Proteomes" id="UP000748025">
    <property type="component" value="Unassembled WGS sequence"/>
</dbReference>
<dbReference type="PANTHER" id="PTHR23502:SF12">
    <property type="entry name" value="MULTIDRUG TRANSPORTER, PUTATIVE (AFU_ORTHOLOGUE AFUA_1G06440)-RELATED"/>
    <property type="match status" value="1"/>
</dbReference>
<dbReference type="Pfam" id="PF07690">
    <property type="entry name" value="MFS_1"/>
    <property type="match status" value="1"/>
</dbReference>
<keyword evidence="10" id="KW-1185">Reference proteome</keyword>
<evidence type="ECO:0000259" key="8">
    <source>
        <dbReference type="PROSITE" id="PS50850"/>
    </source>
</evidence>
<evidence type="ECO:0000256" key="1">
    <source>
        <dbReference type="ARBA" id="ARBA00004141"/>
    </source>
</evidence>
<keyword evidence="3 7" id="KW-1133">Transmembrane helix</keyword>
<gene>
    <name evidence="9" type="ORF">E4U43_000218</name>
</gene>
<feature type="domain" description="Major facilitator superfamily (MFS) profile" evidence="8">
    <location>
        <begin position="116"/>
        <end position="611"/>
    </location>
</feature>
<feature type="transmembrane region" description="Helical" evidence="7">
    <location>
        <begin position="344"/>
        <end position="369"/>
    </location>
</feature>